<sequence>MLNMYHPESADSTVCTEEPIDFLNDDGVSEDGYHGEPSSTTDGIVNENVIYLHGLPYDILSKDESKHLHIYAKSEIELGPIPKVVPLYANEIKATEDFQKTAMHKPIFSSKQNRQNGNIRLWQFLLCLLTNLKFNPSHIKWTNRSSGEFKILRSKDIAHMWGEMKNNNRMTYEKMSRAMRNYYKDKILTPVPQRLVYKFGPMSDGW</sequence>
<dbReference type="EMBL" id="UYJE01010115">
    <property type="protein sequence ID" value="VDI79765.1"/>
    <property type="molecule type" value="Genomic_DNA"/>
</dbReference>
<dbReference type="GO" id="GO:0043565">
    <property type="term" value="F:sequence-specific DNA binding"/>
    <property type="evidence" value="ECO:0007669"/>
    <property type="project" value="InterPro"/>
</dbReference>
<keyword evidence="6" id="KW-1185">Reference proteome</keyword>
<dbReference type="Gene3D" id="1.10.10.10">
    <property type="entry name" value="Winged helix-like DNA-binding domain superfamily/Winged helix DNA-binding domain"/>
    <property type="match status" value="1"/>
</dbReference>
<dbReference type="GO" id="GO:0000981">
    <property type="term" value="F:DNA-binding transcription factor activity, RNA polymerase II-specific"/>
    <property type="evidence" value="ECO:0007669"/>
    <property type="project" value="TreeGrafter"/>
</dbReference>
<dbReference type="PRINTS" id="PR00454">
    <property type="entry name" value="ETSDOMAIN"/>
</dbReference>
<dbReference type="PROSITE" id="PS50061">
    <property type="entry name" value="ETS_DOMAIN_3"/>
    <property type="match status" value="1"/>
</dbReference>
<dbReference type="SUPFAM" id="SSF46785">
    <property type="entry name" value="Winged helix' DNA-binding domain"/>
    <property type="match status" value="1"/>
</dbReference>
<comment type="subcellular location">
    <subcellularLocation>
        <location evidence="3">Nucleus</location>
    </subcellularLocation>
</comment>
<accession>A0A8B6HJ15</accession>
<evidence type="ECO:0000313" key="6">
    <source>
        <dbReference type="Proteomes" id="UP000596742"/>
    </source>
</evidence>
<keyword evidence="2 3" id="KW-0238">DNA-binding</keyword>
<evidence type="ECO:0000259" key="4">
    <source>
        <dbReference type="PROSITE" id="PS50061"/>
    </source>
</evidence>
<evidence type="ECO:0000313" key="5">
    <source>
        <dbReference type="EMBL" id="VDI79765.1"/>
    </source>
</evidence>
<dbReference type="PANTHER" id="PTHR11849">
    <property type="entry name" value="ETS"/>
    <property type="match status" value="1"/>
</dbReference>
<dbReference type="InterPro" id="IPR046328">
    <property type="entry name" value="ETS_fam"/>
</dbReference>
<dbReference type="GO" id="GO:0005634">
    <property type="term" value="C:nucleus"/>
    <property type="evidence" value="ECO:0007669"/>
    <property type="project" value="UniProtKB-SubCell"/>
</dbReference>
<dbReference type="SMR" id="A0A8B6HJ15"/>
<dbReference type="SMART" id="SM00413">
    <property type="entry name" value="ETS"/>
    <property type="match status" value="1"/>
</dbReference>
<dbReference type="Proteomes" id="UP000596742">
    <property type="component" value="Unassembled WGS sequence"/>
</dbReference>
<dbReference type="PANTHER" id="PTHR11849:SF191">
    <property type="entry name" value="ECDYSONE-INDUCED PROTEIN 74EF ISOFORM B"/>
    <property type="match status" value="1"/>
</dbReference>
<dbReference type="PROSITE" id="PS00345">
    <property type="entry name" value="ETS_DOMAIN_1"/>
    <property type="match status" value="1"/>
</dbReference>
<reference evidence="5" key="1">
    <citation type="submission" date="2018-11" db="EMBL/GenBank/DDBJ databases">
        <authorList>
            <person name="Alioto T."/>
            <person name="Alioto T."/>
        </authorList>
    </citation>
    <scope>NUCLEOTIDE SEQUENCE</scope>
</reference>
<gene>
    <name evidence="5" type="ORF">MGAL_10B093272</name>
</gene>
<dbReference type="OrthoDB" id="5961210at2759"/>
<dbReference type="InterPro" id="IPR036388">
    <property type="entry name" value="WH-like_DNA-bd_sf"/>
</dbReference>
<evidence type="ECO:0000256" key="3">
    <source>
        <dbReference type="RuleBase" id="RU004019"/>
    </source>
</evidence>
<dbReference type="GO" id="GO:0030154">
    <property type="term" value="P:cell differentiation"/>
    <property type="evidence" value="ECO:0007669"/>
    <property type="project" value="TreeGrafter"/>
</dbReference>
<proteinExistence type="inferred from homology"/>
<dbReference type="AlphaFoldDB" id="A0A8B6HJ15"/>
<feature type="domain" description="ETS" evidence="4">
    <location>
        <begin position="119"/>
        <end position="200"/>
    </location>
</feature>
<comment type="similarity">
    <text evidence="1 3">Belongs to the ETS family.</text>
</comment>
<protein>
    <submittedName>
        <fullName evidence="5">ETS homologous factor</fullName>
    </submittedName>
</protein>
<comment type="caution">
    <text evidence="5">The sequence shown here is derived from an EMBL/GenBank/DDBJ whole genome shotgun (WGS) entry which is preliminary data.</text>
</comment>
<keyword evidence="3" id="KW-0539">Nucleus</keyword>
<evidence type="ECO:0000256" key="2">
    <source>
        <dbReference type="ARBA" id="ARBA00023125"/>
    </source>
</evidence>
<dbReference type="InterPro" id="IPR000418">
    <property type="entry name" value="Ets_dom"/>
</dbReference>
<organism evidence="5 6">
    <name type="scientific">Mytilus galloprovincialis</name>
    <name type="common">Mediterranean mussel</name>
    <dbReference type="NCBI Taxonomy" id="29158"/>
    <lineage>
        <taxon>Eukaryota</taxon>
        <taxon>Metazoa</taxon>
        <taxon>Spiralia</taxon>
        <taxon>Lophotrochozoa</taxon>
        <taxon>Mollusca</taxon>
        <taxon>Bivalvia</taxon>
        <taxon>Autobranchia</taxon>
        <taxon>Pteriomorphia</taxon>
        <taxon>Mytilida</taxon>
        <taxon>Mytiloidea</taxon>
        <taxon>Mytilidae</taxon>
        <taxon>Mytilinae</taxon>
        <taxon>Mytilus</taxon>
    </lineage>
</organism>
<name>A0A8B6HJ15_MYTGA</name>
<evidence type="ECO:0000256" key="1">
    <source>
        <dbReference type="ARBA" id="ARBA00005562"/>
    </source>
</evidence>
<dbReference type="Pfam" id="PF00178">
    <property type="entry name" value="Ets"/>
    <property type="match status" value="1"/>
</dbReference>
<dbReference type="InterPro" id="IPR036390">
    <property type="entry name" value="WH_DNA-bd_sf"/>
</dbReference>